<evidence type="ECO:0000259" key="2">
    <source>
        <dbReference type="Pfam" id="PF07741"/>
    </source>
</evidence>
<sequence>MHLGANVEHEATKDGKYDDSHREDESETLSDIDGEEVDDLYIHDEEGKHIKKMLWEIANREYLEEQAAKEAAAAANKKAFEAKFENCSEDILAARDFAASSTEAVAKSR</sequence>
<gene>
    <name evidence="3" type="ORF">D0Y65_009909</name>
</gene>
<evidence type="ECO:0000313" key="3">
    <source>
        <dbReference type="EMBL" id="RZC16803.1"/>
    </source>
</evidence>
<dbReference type="EMBL" id="QZWG01000004">
    <property type="protein sequence ID" value="RZC16803.1"/>
    <property type="molecule type" value="Genomic_DNA"/>
</dbReference>
<dbReference type="Proteomes" id="UP000289340">
    <property type="component" value="Chromosome 4"/>
</dbReference>
<feature type="region of interest" description="Disordered" evidence="1">
    <location>
        <begin position="1"/>
        <end position="38"/>
    </location>
</feature>
<dbReference type="AlphaFoldDB" id="A0A445L120"/>
<evidence type="ECO:0000313" key="4">
    <source>
        <dbReference type="Proteomes" id="UP000289340"/>
    </source>
</evidence>
<protein>
    <recommendedName>
        <fullName evidence="2">Brf1 TBP-binding domain-containing protein</fullName>
    </recommendedName>
</protein>
<accession>A0A445L120</accession>
<keyword evidence="4" id="KW-1185">Reference proteome</keyword>
<comment type="caution">
    <text evidence="3">The sequence shown here is derived from an EMBL/GenBank/DDBJ whole genome shotgun (WGS) entry which is preliminary data.</text>
</comment>
<dbReference type="Pfam" id="PF07741">
    <property type="entry name" value="BRF1"/>
    <property type="match status" value="1"/>
</dbReference>
<feature type="compositionally biased region" description="Acidic residues" evidence="1">
    <location>
        <begin position="25"/>
        <end position="38"/>
    </location>
</feature>
<proteinExistence type="predicted"/>
<evidence type="ECO:0000256" key="1">
    <source>
        <dbReference type="SAM" id="MobiDB-lite"/>
    </source>
</evidence>
<name>A0A445L120_GLYSO</name>
<feature type="compositionally biased region" description="Basic and acidic residues" evidence="1">
    <location>
        <begin position="7"/>
        <end position="24"/>
    </location>
</feature>
<reference evidence="3 4" key="1">
    <citation type="submission" date="2018-09" db="EMBL/GenBank/DDBJ databases">
        <title>A high-quality reference genome of wild soybean provides a powerful tool to mine soybean genomes.</title>
        <authorList>
            <person name="Xie M."/>
            <person name="Chung C.Y.L."/>
            <person name="Li M.-W."/>
            <person name="Wong F.-L."/>
            <person name="Chan T.-F."/>
            <person name="Lam H.-M."/>
        </authorList>
    </citation>
    <scope>NUCLEOTIDE SEQUENCE [LARGE SCALE GENOMIC DNA]</scope>
    <source>
        <strain evidence="4">cv. W05</strain>
        <tissue evidence="3">Hypocotyl of etiolated seedlings</tissue>
    </source>
</reference>
<organism evidence="3 4">
    <name type="scientific">Glycine soja</name>
    <name type="common">Wild soybean</name>
    <dbReference type="NCBI Taxonomy" id="3848"/>
    <lineage>
        <taxon>Eukaryota</taxon>
        <taxon>Viridiplantae</taxon>
        <taxon>Streptophyta</taxon>
        <taxon>Embryophyta</taxon>
        <taxon>Tracheophyta</taxon>
        <taxon>Spermatophyta</taxon>
        <taxon>Magnoliopsida</taxon>
        <taxon>eudicotyledons</taxon>
        <taxon>Gunneridae</taxon>
        <taxon>Pentapetalae</taxon>
        <taxon>rosids</taxon>
        <taxon>fabids</taxon>
        <taxon>Fabales</taxon>
        <taxon>Fabaceae</taxon>
        <taxon>Papilionoideae</taxon>
        <taxon>50 kb inversion clade</taxon>
        <taxon>NPAAA clade</taxon>
        <taxon>indigoferoid/millettioid clade</taxon>
        <taxon>Phaseoleae</taxon>
        <taxon>Glycine</taxon>
        <taxon>Glycine subgen. Soja</taxon>
    </lineage>
</organism>
<dbReference type="Gene3D" id="1.20.5.650">
    <property type="entry name" value="Single helix bin"/>
    <property type="match status" value="1"/>
</dbReference>
<dbReference type="InterPro" id="IPR011665">
    <property type="entry name" value="BRF1_TBP-bd_dom"/>
</dbReference>
<feature type="domain" description="Brf1 TBP-binding" evidence="2">
    <location>
        <begin position="30"/>
        <end position="79"/>
    </location>
</feature>